<dbReference type="AlphaFoldDB" id="A0AAD7QR35"/>
<evidence type="ECO:0000256" key="2">
    <source>
        <dbReference type="SAM" id="MobiDB-lite"/>
    </source>
</evidence>
<evidence type="ECO:0000313" key="4">
    <source>
        <dbReference type="Proteomes" id="UP001217417"/>
    </source>
</evidence>
<gene>
    <name evidence="3" type="ORF">POJ06DRAFT_120607</name>
</gene>
<dbReference type="EMBL" id="JARPMG010000006">
    <property type="protein sequence ID" value="KAJ8099964.1"/>
    <property type="molecule type" value="Genomic_DNA"/>
</dbReference>
<feature type="compositionally biased region" description="Basic and acidic residues" evidence="2">
    <location>
        <begin position="128"/>
        <end position="143"/>
    </location>
</feature>
<evidence type="ECO:0000313" key="3">
    <source>
        <dbReference type="EMBL" id="KAJ8099964.1"/>
    </source>
</evidence>
<proteinExistence type="predicted"/>
<protein>
    <submittedName>
        <fullName evidence="3">Uncharacterized protein</fullName>
    </submittedName>
</protein>
<feature type="coiled-coil region" evidence="1">
    <location>
        <begin position="434"/>
        <end position="461"/>
    </location>
</feature>
<keyword evidence="1" id="KW-0175">Coiled coil</keyword>
<keyword evidence="4" id="KW-1185">Reference proteome</keyword>
<name>A0AAD7QR35_9ASCO</name>
<feature type="region of interest" description="Disordered" evidence="2">
    <location>
        <begin position="109"/>
        <end position="221"/>
    </location>
</feature>
<reference evidence="3" key="1">
    <citation type="submission" date="2023-03" db="EMBL/GenBank/DDBJ databases">
        <title>Near-Complete genome sequence of Lipomyces tetrasporous NRRL Y-64009, an oleaginous yeast capable of growing on lignocellulosic hydrolysates.</title>
        <authorList>
            <consortium name="Lawrence Berkeley National Laboratory"/>
            <person name="Jagtap S.S."/>
            <person name="Liu J.-J."/>
            <person name="Walukiewicz H.E."/>
            <person name="Pangilinan J."/>
            <person name="Lipzen A."/>
            <person name="Ahrendt S."/>
            <person name="Koriabine M."/>
            <person name="Cobaugh K."/>
            <person name="Salamov A."/>
            <person name="Yoshinaga Y."/>
            <person name="Ng V."/>
            <person name="Daum C."/>
            <person name="Grigoriev I.V."/>
            <person name="Slininger P.J."/>
            <person name="Dien B.S."/>
            <person name="Jin Y.-S."/>
            <person name="Rao C.V."/>
        </authorList>
    </citation>
    <scope>NUCLEOTIDE SEQUENCE</scope>
    <source>
        <strain evidence="3">NRRL Y-64009</strain>
    </source>
</reference>
<feature type="compositionally biased region" description="Polar residues" evidence="2">
    <location>
        <begin position="208"/>
        <end position="217"/>
    </location>
</feature>
<organism evidence="3 4">
    <name type="scientific">Lipomyces tetrasporus</name>
    <dbReference type="NCBI Taxonomy" id="54092"/>
    <lineage>
        <taxon>Eukaryota</taxon>
        <taxon>Fungi</taxon>
        <taxon>Dikarya</taxon>
        <taxon>Ascomycota</taxon>
        <taxon>Saccharomycotina</taxon>
        <taxon>Lipomycetes</taxon>
        <taxon>Lipomycetales</taxon>
        <taxon>Lipomycetaceae</taxon>
        <taxon>Lipomyces</taxon>
    </lineage>
</organism>
<dbReference type="GeneID" id="80879410"/>
<dbReference type="Proteomes" id="UP001217417">
    <property type="component" value="Unassembled WGS sequence"/>
</dbReference>
<feature type="region of interest" description="Disordered" evidence="2">
    <location>
        <begin position="517"/>
        <end position="540"/>
    </location>
</feature>
<feature type="compositionally biased region" description="Basic and acidic residues" evidence="2">
    <location>
        <begin position="195"/>
        <end position="206"/>
    </location>
</feature>
<evidence type="ECO:0000256" key="1">
    <source>
        <dbReference type="SAM" id="Coils"/>
    </source>
</evidence>
<feature type="compositionally biased region" description="Polar residues" evidence="2">
    <location>
        <begin position="174"/>
        <end position="194"/>
    </location>
</feature>
<comment type="caution">
    <text evidence="3">The sequence shown here is derived from an EMBL/GenBank/DDBJ whole genome shotgun (WGS) entry which is preliminary data.</text>
</comment>
<accession>A0AAD7QR35</accession>
<feature type="coiled-coil region" evidence="1">
    <location>
        <begin position="543"/>
        <end position="570"/>
    </location>
</feature>
<dbReference type="RefSeq" id="XP_056043414.1">
    <property type="nucleotide sequence ID" value="XM_056184244.1"/>
</dbReference>
<sequence>MVASPEANNGFSVPSVLENTQSTVYRWASDSPPSLKHAIELSRLSEEDDTLELPHQLNHITRLAKLLDKFNLNHPSPTSVRSLLDSPSRISTPLSDSLIYSSSMSGWKNRSVSKKVTDSNPSFVDDTGSPRELVRQYSDESARRQSSSPTGNEKPVNNAVSQSVEEAPRVSEVDNMSQTPAPSSDTTSHRSQLQPEEHISQVEKGNRSLVQDHSVPSASGYEDQLTREDYIFLLKQLRGLSQECDSRGKYIEELQRRDAQQQAQQALSHTMYVEPPSPKQLNELESPVAQTLRPRGQSSANSQFLRHVVLEDASVTASPISHPEDVSFRGIAELARSREECQSEEQQSKDVPTTIPLLGHHAEQPAVVHPQPVRSHQSQIVDKSPVRLLPSLLPTVSASHNDDRSAFTRYREIGARNPDEVRLLESLNDSLSHSLKLEHDLEQAKSEIADLRSLVSELSKKDEGTSSQRHSHIESKAAALDISDLRQSKSVAPPTTSLLRAAEPSVSVISGARNLSSSAKKPISAGNERGSTLHSHRSKSYERATAAEVIEELEKLLGEAEKEIAILKGNAKILGPSAMPGVYCYL</sequence>